<evidence type="ECO:0000256" key="1">
    <source>
        <dbReference type="SAM" id="MobiDB-lite"/>
    </source>
</evidence>
<dbReference type="Proteomes" id="UP000053558">
    <property type="component" value="Unassembled WGS sequence"/>
</dbReference>
<name>A0A5M3MT91_CONPW</name>
<dbReference type="RefSeq" id="XP_007767389.1">
    <property type="nucleotide sequence ID" value="XM_007769199.1"/>
</dbReference>
<evidence type="ECO:0000313" key="2">
    <source>
        <dbReference type="EMBL" id="EIW82388.1"/>
    </source>
</evidence>
<dbReference type="OrthoDB" id="5556956at2759"/>
<dbReference type="OMA" id="DMGIYDK"/>
<evidence type="ECO:0000313" key="3">
    <source>
        <dbReference type="Proteomes" id="UP000053558"/>
    </source>
</evidence>
<dbReference type="GeneID" id="19207664"/>
<feature type="non-terminal residue" evidence="2">
    <location>
        <position position="1"/>
    </location>
</feature>
<feature type="compositionally biased region" description="Basic and acidic residues" evidence="1">
    <location>
        <begin position="31"/>
        <end position="63"/>
    </location>
</feature>
<organism evidence="2 3">
    <name type="scientific">Coniophora puteana (strain RWD-64-598)</name>
    <name type="common">Brown rot fungus</name>
    <dbReference type="NCBI Taxonomy" id="741705"/>
    <lineage>
        <taxon>Eukaryota</taxon>
        <taxon>Fungi</taxon>
        <taxon>Dikarya</taxon>
        <taxon>Basidiomycota</taxon>
        <taxon>Agaricomycotina</taxon>
        <taxon>Agaricomycetes</taxon>
        <taxon>Agaricomycetidae</taxon>
        <taxon>Boletales</taxon>
        <taxon>Coniophorineae</taxon>
        <taxon>Coniophoraceae</taxon>
        <taxon>Coniophora</taxon>
    </lineage>
</organism>
<dbReference type="PANTHER" id="PTHR28096:SF1">
    <property type="entry name" value="PROTEIN FAF1"/>
    <property type="match status" value="1"/>
</dbReference>
<comment type="caution">
    <text evidence="2">The sequence shown here is derived from an EMBL/GenBank/DDBJ whole genome shotgun (WGS) entry which is preliminary data.</text>
</comment>
<dbReference type="KEGG" id="cput:CONPUDRAFT_54453"/>
<proteinExistence type="predicted"/>
<keyword evidence="3" id="KW-1185">Reference proteome</keyword>
<feature type="region of interest" description="Disordered" evidence="1">
    <location>
        <begin position="29"/>
        <end position="121"/>
    </location>
</feature>
<dbReference type="GO" id="GO:0000462">
    <property type="term" value="P:maturation of SSU-rRNA from tricistronic rRNA transcript (SSU-rRNA, 5.8S rRNA, LSU-rRNA)"/>
    <property type="evidence" value="ECO:0007669"/>
    <property type="project" value="TreeGrafter"/>
</dbReference>
<dbReference type="EMBL" id="JH711577">
    <property type="protein sequence ID" value="EIW82388.1"/>
    <property type="molecule type" value="Genomic_DNA"/>
</dbReference>
<gene>
    <name evidence="2" type="ORF">CONPUDRAFT_54453</name>
</gene>
<feature type="compositionally biased region" description="Basic and acidic residues" evidence="1">
    <location>
        <begin position="76"/>
        <end position="92"/>
    </location>
</feature>
<accession>A0A5M3MT91</accession>
<sequence length="154" mass="17137">SNLKNDALLHQLIHTKLLSPFSNPELSLTHSQREKALAGRVKEVSGKSKLGKGESSTRQEEHNQASQKVRAGLQRKMAERDHNKVEEAKDLGTYHPYLKRQFESESSQAHTRKRARGLGMGVGRFQGGVLKLSRDEIAKATGSNSRAGKGKRRK</sequence>
<dbReference type="AlphaFoldDB" id="A0A5M3MT91"/>
<dbReference type="InterPro" id="IPR053030">
    <property type="entry name" value="Ribosomal_biogenesis_FAF1-like"/>
</dbReference>
<dbReference type="PANTHER" id="PTHR28096">
    <property type="entry name" value="PROTEIN FAF1"/>
    <property type="match status" value="1"/>
</dbReference>
<protein>
    <submittedName>
        <fullName evidence="2">Uncharacterized protein</fullName>
    </submittedName>
</protein>
<dbReference type="GO" id="GO:0005730">
    <property type="term" value="C:nucleolus"/>
    <property type="evidence" value="ECO:0007669"/>
    <property type="project" value="TreeGrafter"/>
</dbReference>
<reference evidence="3" key="1">
    <citation type="journal article" date="2012" name="Science">
        <title>The Paleozoic origin of enzymatic lignin decomposition reconstructed from 31 fungal genomes.</title>
        <authorList>
            <person name="Floudas D."/>
            <person name="Binder M."/>
            <person name="Riley R."/>
            <person name="Barry K."/>
            <person name="Blanchette R.A."/>
            <person name="Henrissat B."/>
            <person name="Martinez A.T."/>
            <person name="Otillar R."/>
            <person name="Spatafora J.W."/>
            <person name="Yadav J.S."/>
            <person name="Aerts A."/>
            <person name="Benoit I."/>
            <person name="Boyd A."/>
            <person name="Carlson A."/>
            <person name="Copeland A."/>
            <person name="Coutinho P.M."/>
            <person name="de Vries R.P."/>
            <person name="Ferreira P."/>
            <person name="Findley K."/>
            <person name="Foster B."/>
            <person name="Gaskell J."/>
            <person name="Glotzer D."/>
            <person name="Gorecki P."/>
            <person name="Heitman J."/>
            <person name="Hesse C."/>
            <person name="Hori C."/>
            <person name="Igarashi K."/>
            <person name="Jurgens J.A."/>
            <person name="Kallen N."/>
            <person name="Kersten P."/>
            <person name="Kohler A."/>
            <person name="Kuees U."/>
            <person name="Kumar T.K.A."/>
            <person name="Kuo A."/>
            <person name="LaButti K."/>
            <person name="Larrondo L.F."/>
            <person name="Lindquist E."/>
            <person name="Ling A."/>
            <person name="Lombard V."/>
            <person name="Lucas S."/>
            <person name="Lundell T."/>
            <person name="Martin R."/>
            <person name="McLaughlin D.J."/>
            <person name="Morgenstern I."/>
            <person name="Morin E."/>
            <person name="Murat C."/>
            <person name="Nagy L.G."/>
            <person name="Nolan M."/>
            <person name="Ohm R.A."/>
            <person name="Patyshakuliyeva A."/>
            <person name="Rokas A."/>
            <person name="Ruiz-Duenas F.J."/>
            <person name="Sabat G."/>
            <person name="Salamov A."/>
            <person name="Samejima M."/>
            <person name="Schmutz J."/>
            <person name="Slot J.C."/>
            <person name="St John F."/>
            <person name="Stenlid J."/>
            <person name="Sun H."/>
            <person name="Sun S."/>
            <person name="Syed K."/>
            <person name="Tsang A."/>
            <person name="Wiebenga A."/>
            <person name="Young D."/>
            <person name="Pisabarro A."/>
            <person name="Eastwood D.C."/>
            <person name="Martin F."/>
            <person name="Cullen D."/>
            <person name="Grigoriev I.V."/>
            <person name="Hibbett D.S."/>
        </authorList>
    </citation>
    <scope>NUCLEOTIDE SEQUENCE [LARGE SCALE GENOMIC DNA]</scope>
    <source>
        <strain evidence="3">RWD-64-598 SS2</strain>
    </source>
</reference>